<dbReference type="GO" id="GO:0016887">
    <property type="term" value="F:ATP hydrolysis activity"/>
    <property type="evidence" value="ECO:0007669"/>
    <property type="project" value="InterPro"/>
</dbReference>
<proteinExistence type="predicted"/>
<dbReference type="SMART" id="SM00382">
    <property type="entry name" value="AAA"/>
    <property type="match status" value="1"/>
</dbReference>
<dbReference type="PANTHER" id="PTHR24221">
    <property type="entry name" value="ATP-BINDING CASSETTE SUB-FAMILY B"/>
    <property type="match status" value="1"/>
</dbReference>
<reference evidence="5 6" key="1">
    <citation type="submission" date="2015-08" db="EMBL/GenBank/DDBJ databases">
        <authorList>
            <person name="Babu N.S."/>
            <person name="Beckwith C.J."/>
            <person name="Beseler K.G."/>
            <person name="Brison A."/>
            <person name="Carone J.V."/>
            <person name="Caskin T.P."/>
            <person name="Diamond M."/>
            <person name="Durham M.E."/>
            <person name="Foxe J.M."/>
            <person name="Go M."/>
            <person name="Henderson B.A."/>
            <person name="Jones I.B."/>
            <person name="McGettigan J.A."/>
            <person name="Micheletti S.J."/>
            <person name="Nasrallah M.E."/>
            <person name="Ortiz D."/>
            <person name="Piller C.R."/>
            <person name="Privatt S.R."/>
            <person name="Schneider S.L."/>
            <person name="Sharp S."/>
            <person name="Smith T.C."/>
            <person name="Stanton J.D."/>
            <person name="Ullery H.E."/>
            <person name="Wilson R.J."/>
            <person name="Serrano M.G."/>
            <person name="Buck G."/>
            <person name="Lee V."/>
            <person name="Wang Y."/>
            <person name="Carvalho R."/>
            <person name="Voegtly L."/>
            <person name="Shi R."/>
            <person name="Duckworth R."/>
            <person name="Johnson A."/>
            <person name="Loviza R."/>
            <person name="Walstead R."/>
            <person name="Shah Z."/>
            <person name="Kiflezghi M."/>
            <person name="Wade K."/>
            <person name="Ball S.L."/>
            <person name="Bradley K.W."/>
            <person name="Asai D.J."/>
            <person name="Bowman C.A."/>
            <person name="Russell D.A."/>
            <person name="Pope W.H."/>
            <person name="Jacobs-Sera D."/>
            <person name="Hendrix R.W."/>
            <person name="Hatfull G.F."/>
        </authorList>
    </citation>
    <scope>NUCLEOTIDE SEQUENCE [LARGE SCALE GENOMIC DNA]</scope>
    <source>
        <strain evidence="5 6">DSM 27648</strain>
    </source>
</reference>
<evidence type="ECO:0000256" key="1">
    <source>
        <dbReference type="ARBA" id="ARBA00022741"/>
    </source>
</evidence>
<evidence type="ECO:0000256" key="3">
    <source>
        <dbReference type="SAM" id="Phobius"/>
    </source>
</evidence>
<dbReference type="InterPro" id="IPR017871">
    <property type="entry name" value="ABC_transporter-like_CS"/>
</dbReference>
<dbReference type="PROSITE" id="PS00211">
    <property type="entry name" value="ABC_TRANSPORTER_1"/>
    <property type="match status" value="1"/>
</dbReference>
<organism evidence="5 6">
    <name type="scientific">Labilithrix luteola</name>
    <dbReference type="NCBI Taxonomy" id="1391654"/>
    <lineage>
        <taxon>Bacteria</taxon>
        <taxon>Pseudomonadati</taxon>
        <taxon>Myxococcota</taxon>
        <taxon>Polyangia</taxon>
        <taxon>Polyangiales</taxon>
        <taxon>Labilitrichaceae</taxon>
        <taxon>Labilithrix</taxon>
    </lineage>
</organism>
<name>A0A0K1QDF2_9BACT</name>
<dbReference type="PATRIC" id="fig|1391654.3.peg.10585"/>
<gene>
    <name evidence="5" type="ORF">AKJ09_10447</name>
</gene>
<feature type="transmembrane region" description="Helical" evidence="3">
    <location>
        <begin position="413"/>
        <end position="430"/>
    </location>
</feature>
<dbReference type="OrthoDB" id="5510295at2"/>
<dbReference type="RefSeq" id="WP_146654498.1">
    <property type="nucleotide sequence ID" value="NZ_CP012333.1"/>
</dbReference>
<dbReference type="AlphaFoldDB" id="A0A0K1QDF2"/>
<protein>
    <submittedName>
        <fullName evidence="5">ABC transporter ATP-binding protein</fullName>
    </submittedName>
</protein>
<evidence type="ECO:0000313" key="5">
    <source>
        <dbReference type="EMBL" id="AKV03784.1"/>
    </source>
</evidence>
<feature type="domain" description="ABC transporter" evidence="4">
    <location>
        <begin position="499"/>
        <end position="695"/>
    </location>
</feature>
<dbReference type="Gene3D" id="3.40.50.300">
    <property type="entry name" value="P-loop containing nucleotide triphosphate hydrolases"/>
    <property type="match status" value="1"/>
</dbReference>
<dbReference type="EMBL" id="CP012333">
    <property type="protein sequence ID" value="AKV03784.1"/>
    <property type="molecule type" value="Genomic_DNA"/>
</dbReference>
<evidence type="ECO:0000313" key="6">
    <source>
        <dbReference type="Proteomes" id="UP000064967"/>
    </source>
</evidence>
<dbReference type="SUPFAM" id="SSF52540">
    <property type="entry name" value="P-loop containing nucleoside triphosphate hydrolases"/>
    <property type="match status" value="1"/>
</dbReference>
<feature type="transmembrane region" description="Helical" evidence="3">
    <location>
        <begin position="240"/>
        <end position="259"/>
    </location>
</feature>
<dbReference type="STRING" id="1391654.AKJ09_10447"/>
<keyword evidence="2 5" id="KW-0067">ATP-binding</keyword>
<dbReference type="InterPro" id="IPR039421">
    <property type="entry name" value="Type_1_exporter"/>
</dbReference>
<dbReference type="InterPro" id="IPR003439">
    <property type="entry name" value="ABC_transporter-like_ATP-bd"/>
</dbReference>
<keyword evidence="6" id="KW-1185">Reference proteome</keyword>
<keyword evidence="1" id="KW-0547">Nucleotide-binding</keyword>
<dbReference type="InterPro" id="IPR003593">
    <property type="entry name" value="AAA+_ATPase"/>
</dbReference>
<keyword evidence="3" id="KW-0472">Membrane</keyword>
<feature type="transmembrane region" description="Helical" evidence="3">
    <location>
        <begin position="301"/>
        <end position="319"/>
    </location>
</feature>
<accession>A0A0K1QDF2</accession>
<dbReference type="GO" id="GO:0005524">
    <property type="term" value="F:ATP binding"/>
    <property type="evidence" value="ECO:0007669"/>
    <property type="project" value="UniProtKB-KW"/>
</dbReference>
<feature type="transmembrane region" description="Helical" evidence="3">
    <location>
        <begin position="191"/>
        <end position="213"/>
    </location>
</feature>
<dbReference type="Pfam" id="PF00005">
    <property type="entry name" value="ABC_tran"/>
    <property type="match status" value="1"/>
</dbReference>
<dbReference type="GO" id="GO:0034040">
    <property type="term" value="F:ATPase-coupled lipid transmembrane transporter activity"/>
    <property type="evidence" value="ECO:0007669"/>
    <property type="project" value="TreeGrafter"/>
</dbReference>
<evidence type="ECO:0000259" key="4">
    <source>
        <dbReference type="PROSITE" id="PS50893"/>
    </source>
</evidence>
<keyword evidence="3" id="KW-1133">Transmembrane helix</keyword>
<dbReference type="InterPro" id="IPR027417">
    <property type="entry name" value="P-loop_NTPase"/>
</dbReference>
<sequence length="695" mass="74545">MSQKLRNLLWPPTEVHRALEALFMTAELSRGAAGLPKLPAVDRHMLDWLVNAPRAVGIDGSLERLPKSALLEEFATRGTFVVTVPWVEKGEVVPYFMALVSEGLRCRVVAPSNDEVVSNPAELFDLLDEQAKTTGGDLRDVLRDLPGAVDALDALYRRDRVDGFAFGVVRYRRDGASAFTDQLDALSGRRLLYGFCVLSLLELALGAGAALTLGEAAVEGIVDRGRIMAWAMLSLANVPLMYWSTSMLGGLTVLAGTALKRRLLEGAIFVDEKILRAQGYGAALARLNEASVVERTSLAEIFALITPLSMWISAAWLFARTPWAAALLGVQVVSMVVVGLVVARLVRNYDAANLQRLKITEDLIDKIVGHRTRAIQEAASQRHDQEDRALSAYAATVASQDGLVVALSSLKRLFGLAAASVLAVAFVRGATAPELLPAAVGVFLAMQAMTAATAAVERGLGWAAALRSIGPLLTAGKERERPQRDVDAEQAGHQVPTVVAASAVSFSYRQGGRVVLRNTTLRVRRGERVLIEGRSGGGKTTLAKLIAGELRPSTGSLLVGGLDASTMSQSQWRRLVASAPQFHENHVFNNSFSFNVDPASGREGLTASAAELCEELGLDGVLSRMPAGPAQLLGETGWQLSHGERSRVFIARALLQGAKVVVFDESFAALDPVTMQRVVACVVRRAPTLFVIAHV</sequence>
<dbReference type="KEGG" id="llu:AKJ09_10447"/>
<evidence type="ECO:0000256" key="2">
    <source>
        <dbReference type="ARBA" id="ARBA00022840"/>
    </source>
</evidence>
<feature type="transmembrane region" description="Helical" evidence="3">
    <location>
        <begin position="325"/>
        <end position="346"/>
    </location>
</feature>
<keyword evidence="3" id="KW-0812">Transmembrane</keyword>
<dbReference type="PANTHER" id="PTHR24221:SF654">
    <property type="entry name" value="ATP-BINDING CASSETTE SUB-FAMILY B MEMBER 6"/>
    <property type="match status" value="1"/>
</dbReference>
<dbReference type="Proteomes" id="UP000064967">
    <property type="component" value="Chromosome"/>
</dbReference>
<dbReference type="PROSITE" id="PS50893">
    <property type="entry name" value="ABC_TRANSPORTER_2"/>
    <property type="match status" value="1"/>
</dbReference>
<dbReference type="CDD" id="cd03228">
    <property type="entry name" value="ABCC_MRP_Like"/>
    <property type="match status" value="1"/>
</dbReference>